<dbReference type="AlphaFoldDB" id="A0AAQ3M5T0"/>
<evidence type="ECO:0000259" key="2">
    <source>
        <dbReference type="Pfam" id="PF04457"/>
    </source>
</evidence>
<evidence type="ECO:0000313" key="4">
    <source>
        <dbReference type="Proteomes" id="UP001303373"/>
    </source>
</evidence>
<feature type="region of interest" description="Disordered" evidence="1">
    <location>
        <begin position="447"/>
        <end position="490"/>
    </location>
</feature>
<dbReference type="InterPro" id="IPR040459">
    <property type="entry name" value="MJ1316"/>
</dbReference>
<evidence type="ECO:0000313" key="3">
    <source>
        <dbReference type="EMBL" id="WPH01773.1"/>
    </source>
</evidence>
<dbReference type="Proteomes" id="UP001303373">
    <property type="component" value="Chromosome 6"/>
</dbReference>
<accession>A0AAQ3M5T0</accession>
<protein>
    <recommendedName>
        <fullName evidence="2">MJ1316 RNA cyclic group end recognition domain-containing protein</fullName>
    </recommendedName>
</protein>
<sequence length="568" mass="64041">MAVTLEAVDNFILDLVQSLDTCYYDFVIQDAPKDSTDYTKTHTLLFPTGAYAARLWQPGDDIRLVFMTSNSPRIFWDMALEKLGLDESGMKQKNQQIQLPRSVLARHLSQVNLCGTNISLHHCPFPPNFDFDLIDHYGLSSLSQSSSRNSPEAENLRLVQDAWSLYRIRIDASPEIPLSIFDDAYKRIRSWSIAVGIYAPVLGYLNSDSLLGLMATSFRWWQSTETASKQDFVEYFLADGGGIDSSPQSSKQNQSINADNNSLEAAHPFTGKLHLTKHTSESNASILDAFAFAKSKLPNTDILDTTPQEGFHQFLSDKSFSFVRMDASCWAQSISKRAEFTRSLPSILQDIACNIRSSTFQNGLMARIWPWPIEELETATETYIIGIHQRDTQHNKPLDLDNINGLVDSLVDKIQYDCDTAYISLASAQREEILNLPAPHIKFVLSPKPTSNHAKANDQAEPNPSTEPKIETATNPPTATSNPHKFRPSSSAISRLRFDPIHKNTAYEVGYLDRFDGIKWMTLDHWGRKVTEDEDFIPIHRVQILRRVEDGVEVWNREMRVDFTGGGG</sequence>
<feature type="domain" description="MJ1316 RNA cyclic group end recognition" evidence="2">
    <location>
        <begin position="486"/>
        <end position="557"/>
    </location>
</feature>
<dbReference type="EMBL" id="CP138585">
    <property type="protein sequence ID" value="WPH01773.1"/>
    <property type="molecule type" value="Genomic_DNA"/>
</dbReference>
<gene>
    <name evidence="3" type="ORF">R9X50_00462500</name>
</gene>
<feature type="compositionally biased region" description="Low complexity" evidence="1">
    <location>
        <begin position="472"/>
        <end position="483"/>
    </location>
</feature>
<evidence type="ECO:0000256" key="1">
    <source>
        <dbReference type="SAM" id="MobiDB-lite"/>
    </source>
</evidence>
<organism evidence="3 4">
    <name type="scientific">Acrodontium crateriforme</name>
    <dbReference type="NCBI Taxonomy" id="150365"/>
    <lineage>
        <taxon>Eukaryota</taxon>
        <taxon>Fungi</taxon>
        <taxon>Dikarya</taxon>
        <taxon>Ascomycota</taxon>
        <taxon>Pezizomycotina</taxon>
        <taxon>Dothideomycetes</taxon>
        <taxon>Dothideomycetidae</taxon>
        <taxon>Mycosphaerellales</taxon>
        <taxon>Teratosphaeriaceae</taxon>
        <taxon>Acrodontium</taxon>
    </lineage>
</organism>
<proteinExistence type="predicted"/>
<feature type="compositionally biased region" description="Polar residues" evidence="1">
    <location>
        <begin position="448"/>
        <end position="466"/>
    </location>
</feature>
<name>A0AAQ3M5T0_9PEZI</name>
<reference evidence="3 4" key="1">
    <citation type="submission" date="2023-11" db="EMBL/GenBank/DDBJ databases">
        <title>An acidophilic fungus is an integral part of prey digestion in a carnivorous sundew plant.</title>
        <authorList>
            <person name="Tsai I.J."/>
        </authorList>
    </citation>
    <scope>NUCLEOTIDE SEQUENCE [LARGE SCALE GENOMIC DNA]</scope>
    <source>
        <strain evidence="3">169a</strain>
    </source>
</reference>
<keyword evidence="4" id="KW-1185">Reference proteome</keyword>
<dbReference type="Pfam" id="PF04457">
    <property type="entry name" value="MJ1316"/>
    <property type="match status" value="1"/>
</dbReference>